<dbReference type="GO" id="GO:0016020">
    <property type="term" value="C:membrane"/>
    <property type="evidence" value="ECO:0007669"/>
    <property type="project" value="InterPro"/>
</dbReference>
<keyword evidence="1" id="KW-0813">Transport</keyword>
<gene>
    <name evidence="10" type="ORF">FEN17_19670</name>
</gene>
<accession>A0A5R9KU42</accession>
<dbReference type="SMART" id="SM00382">
    <property type="entry name" value="AAA"/>
    <property type="match status" value="1"/>
</dbReference>
<feature type="domain" description="ABC transporter" evidence="9">
    <location>
        <begin position="1"/>
        <end position="216"/>
    </location>
</feature>
<dbReference type="Proteomes" id="UP000306402">
    <property type="component" value="Unassembled WGS sequence"/>
</dbReference>
<keyword evidence="6" id="KW-0408">Iron</keyword>
<keyword evidence="4" id="KW-0547">Nucleotide-binding</keyword>
<reference evidence="10 11" key="1">
    <citation type="submission" date="2019-05" db="EMBL/GenBank/DDBJ databases">
        <authorList>
            <person name="Qu J.-H."/>
        </authorList>
    </citation>
    <scope>NUCLEOTIDE SEQUENCE [LARGE SCALE GENOMIC DNA]</scope>
    <source>
        <strain evidence="10 11">T17</strain>
    </source>
</reference>
<dbReference type="PROSITE" id="PS50893">
    <property type="entry name" value="ABC_TRANSPORTER_2"/>
    <property type="match status" value="1"/>
</dbReference>
<keyword evidence="3" id="KW-0410">Iron transport</keyword>
<evidence type="ECO:0000256" key="6">
    <source>
        <dbReference type="ARBA" id="ARBA00023004"/>
    </source>
</evidence>
<keyword evidence="2" id="KW-1003">Cell membrane</keyword>
<evidence type="ECO:0000259" key="9">
    <source>
        <dbReference type="PROSITE" id="PS50893"/>
    </source>
</evidence>
<organism evidence="10 11">
    <name type="scientific">Dyadobacter luticola</name>
    <dbReference type="NCBI Taxonomy" id="1979387"/>
    <lineage>
        <taxon>Bacteria</taxon>
        <taxon>Pseudomonadati</taxon>
        <taxon>Bacteroidota</taxon>
        <taxon>Cytophagia</taxon>
        <taxon>Cytophagales</taxon>
        <taxon>Spirosomataceae</taxon>
        <taxon>Dyadobacter</taxon>
    </lineage>
</organism>
<dbReference type="InterPro" id="IPR027417">
    <property type="entry name" value="P-loop_NTPase"/>
</dbReference>
<evidence type="ECO:0000256" key="2">
    <source>
        <dbReference type="ARBA" id="ARBA00022475"/>
    </source>
</evidence>
<dbReference type="InterPro" id="IPR015853">
    <property type="entry name" value="ABC_transpr_FbpC"/>
</dbReference>
<dbReference type="PANTHER" id="PTHR42781:SF4">
    <property type="entry name" value="SPERMIDINE_PUTRESCINE IMPORT ATP-BINDING PROTEIN POTA"/>
    <property type="match status" value="1"/>
</dbReference>
<evidence type="ECO:0000256" key="1">
    <source>
        <dbReference type="ARBA" id="ARBA00022448"/>
    </source>
</evidence>
<dbReference type="CDD" id="cd03259">
    <property type="entry name" value="ABC_Carb_Solutes_like"/>
    <property type="match status" value="1"/>
</dbReference>
<keyword evidence="5 10" id="KW-0067">ATP-binding</keyword>
<keyword evidence="7" id="KW-0406">Ion transport</keyword>
<dbReference type="GO" id="GO:0015408">
    <property type="term" value="F:ABC-type ferric iron transporter activity"/>
    <property type="evidence" value="ECO:0007669"/>
    <property type="project" value="InterPro"/>
</dbReference>
<comment type="caution">
    <text evidence="10">The sequence shown here is derived from an EMBL/GenBank/DDBJ whole genome shotgun (WGS) entry which is preliminary data.</text>
</comment>
<dbReference type="InterPro" id="IPR003439">
    <property type="entry name" value="ABC_transporter-like_ATP-bd"/>
</dbReference>
<dbReference type="GO" id="GO:0005524">
    <property type="term" value="F:ATP binding"/>
    <property type="evidence" value="ECO:0007669"/>
    <property type="project" value="UniProtKB-KW"/>
</dbReference>
<protein>
    <submittedName>
        <fullName evidence="10">ATP-binding cassette domain-containing protein</fullName>
    </submittedName>
</protein>
<dbReference type="Gene3D" id="3.40.50.300">
    <property type="entry name" value="P-loop containing nucleotide triphosphate hydrolases"/>
    <property type="match status" value="1"/>
</dbReference>
<dbReference type="InterPro" id="IPR003593">
    <property type="entry name" value="AAA+_ATPase"/>
</dbReference>
<evidence type="ECO:0000256" key="3">
    <source>
        <dbReference type="ARBA" id="ARBA00022496"/>
    </source>
</evidence>
<dbReference type="OrthoDB" id="9802264at2"/>
<dbReference type="PANTHER" id="PTHR42781">
    <property type="entry name" value="SPERMIDINE/PUTRESCINE IMPORT ATP-BINDING PROTEIN POTA"/>
    <property type="match status" value="1"/>
</dbReference>
<sequence length="276" mass="30826">MEVSLGLGAGSILALTGPSGAGKTTLLRQIAGLAKPEFGRITFKNSIWLDTEKTLNLPTQQRNIGFVFQDYALFPNMSVRENLAFALSKNDNTEIVDELLAETELTQLASRRPFQLSGGQQQRVALTRALVRKPDLLLLDEPFTALDYQMRYQLQNLLLRFQQHYHFTAILVTHDMGEIFRLAQKVAVMENGKLVNVGSPAEVFLGKATPESQFDIYGEVLSVEKQNDGLLVHVLINHKISILNLPLEMLDQLSPGKKFLLQHNLGAPDIRLFDAD</sequence>
<dbReference type="EMBL" id="VCEJ01000005">
    <property type="protein sequence ID" value="TLU99588.1"/>
    <property type="molecule type" value="Genomic_DNA"/>
</dbReference>
<keyword evidence="11" id="KW-1185">Reference proteome</keyword>
<dbReference type="AlphaFoldDB" id="A0A5R9KU42"/>
<proteinExistence type="predicted"/>
<dbReference type="Pfam" id="PF00005">
    <property type="entry name" value="ABC_tran"/>
    <property type="match status" value="1"/>
</dbReference>
<evidence type="ECO:0000256" key="5">
    <source>
        <dbReference type="ARBA" id="ARBA00022840"/>
    </source>
</evidence>
<evidence type="ECO:0000256" key="8">
    <source>
        <dbReference type="ARBA" id="ARBA00023136"/>
    </source>
</evidence>
<evidence type="ECO:0000313" key="11">
    <source>
        <dbReference type="Proteomes" id="UP000306402"/>
    </source>
</evidence>
<dbReference type="GO" id="GO:0016887">
    <property type="term" value="F:ATP hydrolysis activity"/>
    <property type="evidence" value="ECO:0007669"/>
    <property type="project" value="InterPro"/>
</dbReference>
<evidence type="ECO:0000313" key="10">
    <source>
        <dbReference type="EMBL" id="TLU99588.1"/>
    </source>
</evidence>
<evidence type="ECO:0000256" key="7">
    <source>
        <dbReference type="ARBA" id="ARBA00023065"/>
    </source>
</evidence>
<dbReference type="InterPro" id="IPR050093">
    <property type="entry name" value="ABC_SmlMolc_Importer"/>
</dbReference>
<name>A0A5R9KU42_9BACT</name>
<keyword evidence="8" id="KW-0472">Membrane</keyword>
<evidence type="ECO:0000256" key="4">
    <source>
        <dbReference type="ARBA" id="ARBA00022741"/>
    </source>
</evidence>
<dbReference type="SUPFAM" id="SSF52540">
    <property type="entry name" value="P-loop containing nucleoside triphosphate hydrolases"/>
    <property type="match status" value="1"/>
</dbReference>